<evidence type="ECO:0000256" key="7">
    <source>
        <dbReference type="ARBA" id="ARBA00022679"/>
    </source>
</evidence>
<dbReference type="PROSITE" id="PS51464">
    <property type="entry name" value="SIS"/>
    <property type="match status" value="2"/>
</dbReference>
<dbReference type="Proteomes" id="UP000219329">
    <property type="component" value="Unassembled WGS sequence"/>
</dbReference>
<dbReference type="InterPro" id="IPR017932">
    <property type="entry name" value="GATase_2_dom"/>
</dbReference>
<dbReference type="FunFam" id="3.60.20.10:FF:000006">
    <property type="entry name" value="Glutamine--fructose-6-phosphate aminotransferase [isomerizing]"/>
    <property type="match status" value="1"/>
</dbReference>
<proteinExistence type="inferred from homology"/>
<dbReference type="GO" id="GO:0097367">
    <property type="term" value="F:carbohydrate derivative binding"/>
    <property type="evidence" value="ECO:0007669"/>
    <property type="project" value="InterPro"/>
</dbReference>
<reference evidence="13 14" key="1">
    <citation type="submission" date="2017-08" db="EMBL/GenBank/DDBJ databases">
        <title>Fine stratification of microbial communities through a metagenomic profile of the photic zone.</title>
        <authorList>
            <person name="Haro-Moreno J.M."/>
            <person name="Lopez-Perez M."/>
            <person name="De La Torre J."/>
            <person name="Picazo A."/>
            <person name="Camacho A."/>
            <person name="Rodriguez-Valera F."/>
        </authorList>
    </citation>
    <scope>NUCLEOTIDE SEQUENCE [LARGE SCALE GENOMIC DNA]</scope>
    <source>
        <strain evidence="13">MED-G28</strain>
    </source>
</reference>
<evidence type="ECO:0000256" key="2">
    <source>
        <dbReference type="ARBA" id="ARBA00004496"/>
    </source>
</evidence>
<evidence type="ECO:0000259" key="11">
    <source>
        <dbReference type="PROSITE" id="PS51278"/>
    </source>
</evidence>
<keyword evidence="8" id="KW-0677">Repeat</keyword>
<evidence type="ECO:0000313" key="14">
    <source>
        <dbReference type="Proteomes" id="UP000219329"/>
    </source>
</evidence>
<evidence type="ECO:0000256" key="8">
    <source>
        <dbReference type="ARBA" id="ARBA00022737"/>
    </source>
</evidence>
<accession>A0A2A5WDD0</accession>
<dbReference type="PANTHER" id="PTHR10937:SF0">
    <property type="entry name" value="GLUTAMINE--FRUCTOSE-6-PHOSPHATE TRANSAMINASE (ISOMERIZING)"/>
    <property type="match status" value="1"/>
</dbReference>
<feature type="active site" description="For Fru-6P isomerization activity" evidence="10">
    <location>
        <position position="606"/>
    </location>
</feature>
<dbReference type="SUPFAM" id="SSF56235">
    <property type="entry name" value="N-terminal nucleophile aminohydrolases (Ntn hydrolases)"/>
    <property type="match status" value="1"/>
</dbReference>
<dbReference type="CDD" id="cd05008">
    <property type="entry name" value="SIS_GlmS_GlmD_1"/>
    <property type="match status" value="1"/>
</dbReference>
<evidence type="ECO:0000256" key="1">
    <source>
        <dbReference type="ARBA" id="ARBA00001031"/>
    </source>
</evidence>
<dbReference type="CDD" id="cd05009">
    <property type="entry name" value="SIS_GlmS_GlmD_2"/>
    <property type="match status" value="1"/>
</dbReference>
<feature type="domain" description="SIS" evidence="12">
    <location>
        <begin position="460"/>
        <end position="601"/>
    </location>
</feature>
<evidence type="ECO:0000256" key="10">
    <source>
        <dbReference type="HAMAP-Rule" id="MF_00164"/>
    </source>
</evidence>
<dbReference type="NCBIfam" id="NF001484">
    <property type="entry name" value="PRK00331.1"/>
    <property type="match status" value="1"/>
</dbReference>
<feature type="domain" description="SIS" evidence="12">
    <location>
        <begin position="288"/>
        <end position="428"/>
    </location>
</feature>
<dbReference type="AlphaFoldDB" id="A0A2A5WDD0"/>
<dbReference type="EC" id="2.6.1.16" evidence="3 10"/>
<evidence type="ECO:0000256" key="5">
    <source>
        <dbReference type="ARBA" id="ARBA00022490"/>
    </source>
</evidence>
<dbReference type="PANTHER" id="PTHR10937">
    <property type="entry name" value="GLUCOSAMINE--FRUCTOSE-6-PHOSPHATE AMINOTRANSFERASE, ISOMERIZING"/>
    <property type="match status" value="1"/>
</dbReference>
<dbReference type="InterPro" id="IPR047084">
    <property type="entry name" value="GFAT_N"/>
</dbReference>
<comment type="subcellular location">
    <subcellularLocation>
        <location evidence="2 10">Cytoplasm</location>
    </subcellularLocation>
</comment>
<dbReference type="InterPro" id="IPR029055">
    <property type="entry name" value="Ntn_hydrolases_N"/>
</dbReference>
<comment type="subunit">
    <text evidence="10">Homodimer.</text>
</comment>
<dbReference type="EMBL" id="NTJZ01000003">
    <property type="protein sequence ID" value="PDH34500.1"/>
    <property type="molecule type" value="Genomic_DNA"/>
</dbReference>
<dbReference type="Gene3D" id="3.60.20.10">
    <property type="entry name" value="Glutamine Phosphoribosylpyrophosphate, subunit 1, domain 1"/>
    <property type="match status" value="1"/>
</dbReference>
<evidence type="ECO:0000256" key="9">
    <source>
        <dbReference type="ARBA" id="ARBA00022962"/>
    </source>
</evidence>
<dbReference type="GO" id="GO:0006047">
    <property type="term" value="P:UDP-N-acetylglucosamine metabolic process"/>
    <property type="evidence" value="ECO:0007669"/>
    <property type="project" value="TreeGrafter"/>
</dbReference>
<dbReference type="InterPro" id="IPR035490">
    <property type="entry name" value="GlmS/FrlB_SIS"/>
</dbReference>
<evidence type="ECO:0000256" key="6">
    <source>
        <dbReference type="ARBA" id="ARBA00022576"/>
    </source>
</evidence>
<keyword evidence="9" id="KW-0315">Glutamine amidotransferase</keyword>
<dbReference type="FunFam" id="3.40.50.10490:FF:000001">
    <property type="entry name" value="Glutamine--fructose-6-phosphate aminotransferase [isomerizing]"/>
    <property type="match status" value="1"/>
</dbReference>
<dbReference type="NCBIfam" id="TIGR01135">
    <property type="entry name" value="glmS"/>
    <property type="match status" value="1"/>
</dbReference>
<keyword evidence="7 10" id="KW-0808">Transferase</keyword>
<dbReference type="GO" id="GO:0006487">
    <property type="term" value="P:protein N-linked glycosylation"/>
    <property type="evidence" value="ECO:0007669"/>
    <property type="project" value="TreeGrafter"/>
</dbReference>
<dbReference type="HAMAP" id="MF_00164">
    <property type="entry name" value="GlmS"/>
    <property type="match status" value="1"/>
</dbReference>
<dbReference type="GO" id="GO:0005829">
    <property type="term" value="C:cytosol"/>
    <property type="evidence" value="ECO:0007669"/>
    <property type="project" value="TreeGrafter"/>
</dbReference>
<keyword evidence="5 10" id="KW-0963">Cytoplasm</keyword>
<dbReference type="Pfam" id="PF01380">
    <property type="entry name" value="SIS"/>
    <property type="match status" value="2"/>
</dbReference>
<evidence type="ECO:0000256" key="4">
    <source>
        <dbReference type="ARBA" id="ARBA00016090"/>
    </source>
</evidence>
<dbReference type="InterPro" id="IPR001347">
    <property type="entry name" value="SIS_dom"/>
</dbReference>
<dbReference type="GO" id="GO:0004360">
    <property type="term" value="F:glutamine-fructose-6-phosphate transaminase (isomerizing) activity"/>
    <property type="evidence" value="ECO:0007669"/>
    <property type="project" value="UniProtKB-UniRule"/>
</dbReference>
<dbReference type="InterPro" id="IPR035466">
    <property type="entry name" value="GlmS/AgaS_SIS"/>
</dbReference>
<dbReference type="CDD" id="cd00714">
    <property type="entry name" value="GFAT"/>
    <property type="match status" value="1"/>
</dbReference>
<comment type="catalytic activity">
    <reaction evidence="1 10">
        <text>D-fructose 6-phosphate + L-glutamine = D-glucosamine 6-phosphate + L-glutamate</text>
        <dbReference type="Rhea" id="RHEA:13237"/>
        <dbReference type="ChEBI" id="CHEBI:29985"/>
        <dbReference type="ChEBI" id="CHEBI:58359"/>
        <dbReference type="ChEBI" id="CHEBI:58725"/>
        <dbReference type="ChEBI" id="CHEBI:61527"/>
        <dbReference type="EC" id="2.6.1.16"/>
    </reaction>
</comment>
<dbReference type="GO" id="GO:0005975">
    <property type="term" value="P:carbohydrate metabolic process"/>
    <property type="evidence" value="ECO:0007669"/>
    <property type="project" value="UniProtKB-UniRule"/>
</dbReference>
<dbReference type="GO" id="GO:0006002">
    <property type="term" value="P:fructose 6-phosphate metabolic process"/>
    <property type="evidence" value="ECO:0007669"/>
    <property type="project" value="TreeGrafter"/>
</dbReference>
<sequence>MCGIVGAIAERNVSDILLEGLKRLEYRGYDSAGIALLNSNSEKLSDLKTVGKVEKLVKSATKAKLRGNLGIAHTRWATHGKPTVANAHPHNSAKELFIAHNGIIENYQRLRAILKKDGYSFKTETDSETVAHLIHKERKGGKVSLVDATRKTIRKLEGAYGLCVIDKTLPDQIVVARSGSPLVIGIGIGENFVASDPLALGQVTDRFIYLEEGDVAKVTLDNIEIWHDGEKVSRSVTTVKSRTKDAEKGEYKHFMLKEIYEQGKVIKDTLDGRVSKTKVLEQAFGVNADEIFDNVKNVQIVACGTSFHAGQIAKYWLETIAKIPCAVDIASDYRYRNIIVQPGTLFVTISQSGETADTLAALRYAKKKQYVANLAICNVATSSLVRESNFCLLTMAGREIGVASTKAFTTQLALLLILAIVLARRTGLKPSHEAKLVKELGKLPTLIDKALNLNKEIKNIAKQFSNKSHSLFLGRGIQYPVAKEGALKLKEISYIHAEAYPAGELKHGPLALVDSKMPVIAVAPNNDLLGKLRANLSEVSARGGKLYVFAHESISFESDKSCKVINVPNCPEILAPIVFTVPLQLLSYHVAITKGTDVDHPRNLAKSVTVE</sequence>
<comment type="function">
    <text evidence="10">Catalyzes the first step in hexosamine metabolism, converting fructose-6P into glucosamine-6P using glutamine as a nitrogen source.</text>
</comment>
<dbReference type="SUPFAM" id="SSF53697">
    <property type="entry name" value="SIS domain"/>
    <property type="match status" value="1"/>
</dbReference>
<dbReference type="InterPro" id="IPR005855">
    <property type="entry name" value="GFAT"/>
</dbReference>
<feature type="domain" description="Glutamine amidotransferase type-2" evidence="11">
    <location>
        <begin position="2"/>
        <end position="221"/>
    </location>
</feature>
<feature type="active site" description="Nucleophile; for GATase activity" evidence="10">
    <location>
        <position position="2"/>
    </location>
</feature>
<evidence type="ECO:0000256" key="3">
    <source>
        <dbReference type="ARBA" id="ARBA00012916"/>
    </source>
</evidence>
<dbReference type="PROSITE" id="PS51278">
    <property type="entry name" value="GATASE_TYPE_2"/>
    <property type="match status" value="1"/>
</dbReference>
<protein>
    <recommendedName>
        <fullName evidence="4 10">Glutamine--fructose-6-phosphate aminotransferase [isomerizing]</fullName>
        <ecNumber evidence="3 10">2.6.1.16</ecNumber>
    </recommendedName>
    <alternativeName>
        <fullName evidence="10">D-fructose-6-phosphate amidotransferase</fullName>
    </alternativeName>
    <alternativeName>
        <fullName evidence="10">GFAT</fullName>
    </alternativeName>
    <alternativeName>
        <fullName evidence="10">Glucosamine-6-phosphate synthase</fullName>
    </alternativeName>
    <alternativeName>
        <fullName evidence="10">Hexosephosphate aminotransferase</fullName>
    </alternativeName>
    <alternativeName>
        <fullName evidence="10">L-glutamine--D-fructose-6-phosphate amidotransferase</fullName>
    </alternativeName>
</protein>
<dbReference type="Pfam" id="PF13522">
    <property type="entry name" value="GATase_6"/>
    <property type="match status" value="1"/>
</dbReference>
<name>A0A2A5WDD0_9GAMM</name>
<evidence type="ECO:0000313" key="13">
    <source>
        <dbReference type="EMBL" id="PDH34500.1"/>
    </source>
</evidence>
<keyword evidence="6 10" id="KW-0032">Aminotransferase</keyword>
<gene>
    <name evidence="10 13" type="primary">glmS</name>
    <name evidence="13" type="ORF">CNF02_03840</name>
</gene>
<feature type="initiator methionine" description="Removed" evidence="10">
    <location>
        <position position="1"/>
    </location>
</feature>
<organism evidence="13 14">
    <name type="scientific">OM182 bacterium MED-G28</name>
    <dbReference type="NCBI Taxonomy" id="1986256"/>
    <lineage>
        <taxon>Bacteria</taxon>
        <taxon>Pseudomonadati</taxon>
        <taxon>Pseudomonadota</taxon>
        <taxon>Gammaproteobacteria</taxon>
        <taxon>OMG group</taxon>
        <taxon>OM182 clade</taxon>
    </lineage>
</organism>
<evidence type="ECO:0000259" key="12">
    <source>
        <dbReference type="PROSITE" id="PS51464"/>
    </source>
</evidence>
<dbReference type="InterPro" id="IPR046348">
    <property type="entry name" value="SIS_dom_sf"/>
</dbReference>
<dbReference type="Gene3D" id="3.40.50.10490">
    <property type="entry name" value="Glucose-6-phosphate isomerase like protein, domain 1"/>
    <property type="match status" value="2"/>
</dbReference>
<comment type="caution">
    <text evidence="13">The sequence shown here is derived from an EMBL/GenBank/DDBJ whole genome shotgun (WGS) entry which is preliminary data.</text>
</comment>